<reference evidence="2 3" key="1">
    <citation type="submission" date="2018-11" db="EMBL/GenBank/DDBJ databases">
        <authorList>
            <consortium name="Pathogen Informatics"/>
        </authorList>
    </citation>
    <scope>NUCLEOTIDE SEQUENCE [LARGE SCALE GENOMIC DNA]</scope>
</reference>
<sequence length="38" mass="4294">MGLATKVDRGGRKQRKERKNRQKKVRGIKKATVSAGKK</sequence>
<proteinExistence type="predicted"/>
<organism evidence="2 3">
    <name type="scientific">Strongylus vulgaris</name>
    <name type="common">Blood worm</name>
    <dbReference type="NCBI Taxonomy" id="40348"/>
    <lineage>
        <taxon>Eukaryota</taxon>
        <taxon>Metazoa</taxon>
        <taxon>Ecdysozoa</taxon>
        <taxon>Nematoda</taxon>
        <taxon>Chromadorea</taxon>
        <taxon>Rhabditida</taxon>
        <taxon>Rhabditina</taxon>
        <taxon>Rhabditomorpha</taxon>
        <taxon>Strongyloidea</taxon>
        <taxon>Strongylidae</taxon>
        <taxon>Strongylus</taxon>
    </lineage>
</organism>
<protein>
    <submittedName>
        <fullName evidence="2">Uncharacterized protein</fullName>
    </submittedName>
</protein>
<dbReference type="Gene3D" id="3.30.70.3370">
    <property type="match status" value="1"/>
</dbReference>
<dbReference type="InterPro" id="IPR053709">
    <property type="entry name" value="eRP_eS24_sf"/>
</dbReference>
<accession>A0A3P7JYF1</accession>
<feature type="compositionally biased region" description="Basic residues" evidence="1">
    <location>
        <begin position="12"/>
        <end position="29"/>
    </location>
</feature>
<evidence type="ECO:0000313" key="2">
    <source>
        <dbReference type="EMBL" id="VDM83984.1"/>
    </source>
</evidence>
<dbReference type="Proteomes" id="UP000270094">
    <property type="component" value="Unassembled WGS sequence"/>
</dbReference>
<dbReference type="EMBL" id="UYYB01126704">
    <property type="protein sequence ID" value="VDM83984.1"/>
    <property type="molecule type" value="Genomic_DNA"/>
</dbReference>
<evidence type="ECO:0000256" key="1">
    <source>
        <dbReference type="SAM" id="MobiDB-lite"/>
    </source>
</evidence>
<keyword evidence="3" id="KW-1185">Reference proteome</keyword>
<dbReference type="AlphaFoldDB" id="A0A3P7JYF1"/>
<feature type="compositionally biased region" description="Basic and acidic residues" evidence="1">
    <location>
        <begin position="1"/>
        <end position="11"/>
    </location>
</feature>
<feature type="region of interest" description="Disordered" evidence="1">
    <location>
        <begin position="1"/>
        <end position="38"/>
    </location>
</feature>
<name>A0A3P7JYF1_STRVU</name>
<gene>
    <name evidence="2" type="ORF">SVUK_LOCUS18982</name>
</gene>
<evidence type="ECO:0000313" key="3">
    <source>
        <dbReference type="Proteomes" id="UP000270094"/>
    </source>
</evidence>